<protein>
    <submittedName>
        <fullName evidence="1">Uncharacterized protein</fullName>
    </submittedName>
</protein>
<accession>A0A5B7FBG7</accession>
<proteinExistence type="predicted"/>
<keyword evidence="2" id="KW-1185">Reference proteome</keyword>
<comment type="caution">
    <text evidence="1">The sequence shown here is derived from an EMBL/GenBank/DDBJ whole genome shotgun (WGS) entry which is preliminary data.</text>
</comment>
<evidence type="ECO:0000313" key="1">
    <source>
        <dbReference type="EMBL" id="MPC44481.1"/>
    </source>
</evidence>
<name>A0A5B7FBG7_PORTR</name>
<dbReference type="AlphaFoldDB" id="A0A5B7FBG7"/>
<dbReference type="EMBL" id="VSRR010006304">
    <property type="protein sequence ID" value="MPC44481.1"/>
    <property type="molecule type" value="Genomic_DNA"/>
</dbReference>
<organism evidence="1 2">
    <name type="scientific">Portunus trituberculatus</name>
    <name type="common">Swimming crab</name>
    <name type="synonym">Neptunus trituberculatus</name>
    <dbReference type="NCBI Taxonomy" id="210409"/>
    <lineage>
        <taxon>Eukaryota</taxon>
        <taxon>Metazoa</taxon>
        <taxon>Ecdysozoa</taxon>
        <taxon>Arthropoda</taxon>
        <taxon>Crustacea</taxon>
        <taxon>Multicrustacea</taxon>
        <taxon>Malacostraca</taxon>
        <taxon>Eumalacostraca</taxon>
        <taxon>Eucarida</taxon>
        <taxon>Decapoda</taxon>
        <taxon>Pleocyemata</taxon>
        <taxon>Brachyura</taxon>
        <taxon>Eubrachyura</taxon>
        <taxon>Portunoidea</taxon>
        <taxon>Portunidae</taxon>
        <taxon>Portuninae</taxon>
        <taxon>Portunus</taxon>
    </lineage>
</organism>
<dbReference type="Proteomes" id="UP000324222">
    <property type="component" value="Unassembled WGS sequence"/>
</dbReference>
<gene>
    <name evidence="1" type="ORF">E2C01_038154</name>
</gene>
<sequence length="164" mass="17897">MIGENVATHRGHRWMAHISGHLRSNGSRKATQVIAKTKDGHQPDASVPRGVTLQSQRGFETHEGDEQGVRFPLNLLVVKFVKSLSEFPFVCRHHSSSGRPERCPREPTDGLYSANLHHGASNGAGDEMQLITCFSPRVGPQAGPHVQQLGKTSVCVTICLMTLV</sequence>
<evidence type="ECO:0000313" key="2">
    <source>
        <dbReference type="Proteomes" id="UP000324222"/>
    </source>
</evidence>
<reference evidence="1 2" key="1">
    <citation type="submission" date="2019-05" db="EMBL/GenBank/DDBJ databases">
        <title>Another draft genome of Portunus trituberculatus and its Hox gene families provides insights of decapod evolution.</title>
        <authorList>
            <person name="Jeong J.-H."/>
            <person name="Song I."/>
            <person name="Kim S."/>
            <person name="Choi T."/>
            <person name="Kim D."/>
            <person name="Ryu S."/>
            <person name="Kim W."/>
        </authorList>
    </citation>
    <scope>NUCLEOTIDE SEQUENCE [LARGE SCALE GENOMIC DNA]</scope>
    <source>
        <tissue evidence="1">Muscle</tissue>
    </source>
</reference>